<reference evidence="1 2" key="2">
    <citation type="journal article" date="2011" name="Stand. Genomic Sci.">
        <title>Complete genome sequence of Tolumonas auensis type strain (TA 4).</title>
        <authorList>
            <person name="Chertkov O."/>
            <person name="Copeland A."/>
            <person name="Lucas S."/>
            <person name="Lapidus A."/>
            <person name="Berry K.W."/>
            <person name="Detter J.C."/>
            <person name="Del Rio T.G."/>
            <person name="Hammon N."/>
            <person name="Dalin E."/>
            <person name="Tice H."/>
            <person name="Pitluck S."/>
            <person name="Richardson P."/>
            <person name="Bruce D."/>
            <person name="Goodwin L."/>
            <person name="Han C."/>
            <person name="Tapia R."/>
            <person name="Saunders E."/>
            <person name="Schmutz J."/>
            <person name="Brettin T."/>
            <person name="Larimer F."/>
            <person name="Land M."/>
            <person name="Hauser L."/>
            <person name="Spring S."/>
            <person name="Rohde M."/>
            <person name="Kyrpides N.C."/>
            <person name="Ivanova N."/>
            <person name="Goker M."/>
            <person name="Beller H.R."/>
            <person name="Klenk H.P."/>
            <person name="Woyke T."/>
        </authorList>
    </citation>
    <scope>NUCLEOTIDE SEQUENCE [LARGE SCALE GENOMIC DNA]</scope>
    <source>
        <strain evidence="2">DSM 9187 / TA4</strain>
    </source>
</reference>
<reference evidence="2" key="1">
    <citation type="submission" date="2009-05" db="EMBL/GenBank/DDBJ databases">
        <title>Complete sequence of Tolumonas auensis DSM 9187.</title>
        <authorList>
            <consortium name="US DOE Joint Genome Institute"/>
            <person name="Lucas S."/>
            <person name="Copeland A."/>
            <person name="Lapidus A."/>
            <person name="Glavina del Rio T."/>
            <person name="Tice H."/>
            <person name="Bruce D."/>
            <person name="Goodwin L."/>
            <person name="Pitluck S."/>
            <person name="Chertkov O."/>
            <person name="Brettin T."/>
            <person name="Detter J.C."/>
            <person name="Han C."/>
            <person name="Larimer F."/>
            <person name="Land M."/>
            <person name="Hauser L."/>
            <person name="Kyrpides N."/>
            <person name="Mikhailova N."/>
            <person name="Spring S."/>
            <person name="Beller H."/>
        </authorList>
    </citation>
    <scope>NUCLEOTIDE SEQUENCE [LARGE SCALE GENOMIC DNA]</scope>
    <source>
        <strain evidence="2">DSM 9187 / TA4</strain>
    </source>
</reference>
<proteinExistence type="predicted"/>
<gene>
    <name evidence="1" type="ordered locus">Tola_0233</name>
</gene>
<dbReference type="EMBL" id="CP001616">
    <property type="protein sequence ID" value="ACQ91863.1"/>
    <property type="molecule type" value="Genomic_DNA"/>
</dbReference>
<dbReference type="AlphaFoldDB" id="C4L8J3"/>
<dbReference type="Proteomes" id="UP000009073">
    <property type="component" value="Chromosome"/>
</dbReference>
<keyword evidence="2" id="KW-1185">Reference proteome</keyword>
<sequence length="223" mass="25450">MYYSLLAEQERIMWQKAGGLLLVSLLAGCAQEAASPVLQPQGEYRLLPLETTRRQVDELLQGKPETVIAVQTKPNEVTPPVLFALAYQLYQQQHYHDAMFWFYTAQLRARSDANKSLDPSVQQGVTKLSEQFGTGISAYALSHPAEMERAMVQALRWDKTAQRRYNPRWVALHGSEVQTSREYAFLPMERWPQIDQLTHREYARGFAKLMVSLRGPSGFSLSD</sequence>
<evidence type="ECO:0000313" key="1">
    <source>
        <dbReference type="EMBL" id="ACQ91863.1"/>
    </source>
</evidence>
<dbReference type="eggNOG" id="ENOG5032XPY">
    <property type="taxonomic scope" value="Bacteria"/>
</dbReference>
<accession>C4L8J3</accession>
<name>C4L8J3_TOLAT</name>
<dbReference type="KEGG" id="tau:Tola_0233"/>
<dbReference type="HOGENOM" id="CLU_108062_0_0_6"/>
<protein>
    <submittedName>
        <fullName evidence="1">Uncharacterized protein</fullName>
    </submittedName>
</protein>
<dbReference type="OrthoDB" id="3574559at2"/>
<evidence type="ECO:0000313" key="2">
    <source>
        <dbReference type="Proteomes" id="UP000009073"/>
    </source>
</evidence>
<dbReference type="RefSeq" id="WP_012728462.1">
    <property type="nucleotide sequence ID" value="NC_012691.1"/>
</dbReference>
<organism evidence="1 2">
    <name type="scientific">Tolumonas auensis (strain DSM 9187 / NBRC 110442 / TA 4)</name>
    <dbReference type="NCBI Taxonomy" id="595494"/>
    <lineage>
        <taxon>Bacteria</taxon>
        <taxon>Pseudomonadati</taxon>
        <taxon>Pseudomonadota</taxon>
        <taxon>Gammaproteobacteria</taxon>
        <taxon>Aeromonadales</taxon>
        <taxon>Aeromonadaceae</taxon>
        <taxon>Tolumonas</taxon>
    </lineage>
</organism>